<dbReference type="Proteomes" id="UP000887116">
    <property type="component" value="Unassembled WGS sequence"/>
</dbReference>
<dbReference type="AlphaFoldDB" id="A0A8X6KFW3"/>
<keyword evidence="1" id="KW-0812">Transmembrane</keyword>
<reference evidence="2" key="1">
    <citation type="submission" date="2020-07" db="EMBL/GenBank/DDBJ databases">
        <title>Multicomponent nature underlies the extraordinary mechanical properties of spider dragline silk.</title>
        <authorList>
            <person name="Kono N."/>
            <person name="Nakamura H."/>
            <person name="Mori M."/>
            <person name="Yoshida Y."/>
            <person name="Ohtoshi R."/>
            <person name="Malay A.D."/>
            <person name="Moran D.A.P."/>
            <person name="Tomita M."/>
            <person name="Numata K."/>
            <person name="Arakawa K."/>
        </authorList>
    </citation>
    <scope>NUCLEOTIDE SEQUENCE</scope>
</reference>
<organism evidence="2 3">
    <name type="scientific">Trichonephila clavata</name>
    <name type="common">Joro spider</name>
    <name type="synonym">Nephila clavata</name>
    <dbReference type="NCBI Taxonomy" id="2740835"/>
    <lineage>
        <taxon>Eukaryota</taxon>
        <taxon>Metazoa</taxon>
        <taxon>Ecdysozoa</taxon>
        <taxon>Arthropoda</taxon>
        <taxon>Chelicerata</taxon>
        <taxon>Arachnida</taxon>
        <taxon>Araneae</taxon>
        <taxon>Araneomorphae</taxon>
        <taxon>Entelegynae</taxon>
        <taxon>Araneoidea</taxon>
        <taxon>Nephilidae</taxon>
        <taxon>Trichonephila</taxon>
    </lineage>
</organism>
<evidence type="ECO:0000256" key="1">
    <source>
        <dbReference type="SAM" id="Phobius"/>
    </source>
</evidence>
<evidence type="ECO:0000313" key="2">
    <source>
        <dbReference type="EMBL" id="GFQ71851.1"/>
    </source>
</evidence>
<gene>
    <name evidence="2" type="ORF">TNCT_274931</name>
</gene>
<accession>A0A8X6KFW3</accession>
<sequence length="115" mass="13605">MLWHRAPPQVIALTRNETPRISVPPFFYIEISKTSIILPCPFAFYFASRHREARMYPTDTRTKDYRPLSTLRFSMKSSFLFLSGNLQTKCKSIFSPILPIQEEKSGYYFFRKQII</sequence>
<proteinExistence type="predicted"/>
<keyword evidence="1" id="KW-0472">Membrane</keyword>
<protein>
    <submittedName>
        <fullName evidence="2">Uncharacterized protein</fullName>
    </submittedName>
</protein>
<dbReference type="EMBL" id="BMAO01001238">
    <property type="protein sequence ID" value="GFQ71851.1"/>
    <property type="molecule type" value="Genomic_DNA"/>
</dbReference>
<feature type="transmembrane region" description="Helical" evidence="1">
    <location>
        <begin position="26"/>
        <end position="47"/>
    </location>
</feature>
<keyword evidence="3" id="KW-1185">Reference proteome</keyword>
<keyword evidence="1" id="KW-1133">Transmembrane helix</keyword>
<evidence type="ECO:0000313" key="3">
    <source>
        <dbReference type="Proteomes" id="UP000887116"/>
    </source>
</evidence>
<name>A0A8X6KFW3_TRICU</name>
<comment type="caution">
    <text evidence="2">The sequence shown here is derived from an EMBL/GenBank/DDBJ whole genome shotgun (WGS) entry which is preliminary data.</text>
</comment>